<keyword evidence="4 18" id="KW-0963">Cytoplasm</keyword>
<feature type="binding site" evidence="18">
    <location>
        <position position="179"/>
    </location>
    <ligand>
        <name>UDP-N-acetyl-alpha-D-glucosamine</name>
        <dbReference type="ChEBI" id="CHEBI:57705"/>
    </ligand>
</feature>
<dbReference type="Pfam" id="PF00132">
    <property type="entry name" value="Hexapep"/>
    <property type="match status" value="1"/>
</dbReference>
<feature type="binding site" evidence="18">
    <location>
        <position position="415"/>
    </location>
    <ligand>
        <name>acetyl-CoA</name>
        <dbReference type="ChEBI" id="CHEBI:57288"/>
    </ligand>
</feature>
<feature type="region of interest" description="Linker" evidence="18">
    <location>
        <begin position="240"/>
        <end position="260"/>
    </location>
</feature>
<comment type="subcellular location">
    <subcellularLocation>
        <location evidence="1 18">Cytoplasm</location>
    </subcellularLocation>
</comment>
<gene>
    <name evidence="18 21" type="primary">glmU</name>
    <name evidence="21" type="ORF">ACFFJH_11115</name>
</gene>
<dbReference type="InterPro" id="IPR025877">
    <property type="entry name" value="MobA-like_NTP_Trfase"/>
</dbReference>
<comment type="similarity">
    <text evidence="2 18">In the C-terminal section; belongs to the transferase hexapeptide repeat family.</text>
</comment>
<evidence type="ECO:0000256" key="11">
    <source>
        <dbReference type="ARBA" id="ARBA00022984"/>
    </source>
</evidence>
<feature type="domain" description="Mannose-1-phosphate guanyltransferase C-terminal" evidence="20">
    <location>
        <begin position="273"/>
        <end position="370"/>
    </location>
</feature>
<dbReference type="Pfam" id="PF12804">
    <property type="entry name" value="NTP_transf_3"/>
    <property type="match status" value="1"/>
</dbReference>
<feature type="binding site" evidence="18">
    <location>
        <position position="150"/>
    </location>
    <ligand>
        <name>UDP-N-acetyl-alpha-D-glucosamine</name>
        <dbReference type="ChEBI" id="CHEBI:57705"/>
    </ligand>
</feature>
<dbReference type="InterPro" id="IPR011004">
    <property type="entry name" value="Trimer_LpxA-like_sf"/>
</dbReference>
<dbReference type="RefSeq" id="WP_390212569.1">
    <property type="nucleotide sequence ID" value="NZ_JBHLXJ010000012.1"/>
</dbReference>
<name>A0ABV6IEV6_9BURK</name>
<proteinExistence type="inferred from homology"/>
<dbReference type="EC" id="2.3.1.157" evidence="18"/>
<evidence type="ECO:0000256" key="12">
    <source>
        <dbReference type="ARBA" id="ARBA00023268"/>
    </source>
</evidence>
<keyword evidence="8 18" id="KW-0677">Repeat</keyword>
<evidence type="ECO:0000256" key="5">
    <source>
        <dbReference type="ARBA" id="ARBA00022679"/>
    </source>
</evidence>
<feature type="binding site" evidence="18">
    <location>
        <position position="361"/>
    </location>
    <ligand>
        <name>UDP-N-acetyl-alpha-D-glucosamine</name>
        <dbReference type="ChEBI" id="CHEBI:57705"/>
    </ligand>
</feature>
<feature type="binding site" evidence="18">
    <location>
        <position position="376"/>
    </location>
    <ligand>
        <name>UDP-N-acetyl-alpha-D-glucosamine</name>
        <dbReference type="ChEBI" id="CHEBI:57705"/>
    </ligand>
</feature>
<evidence type="ECO:0000256" key="2">
    <source>
        <dbReference type="ARBA" id="ARBA00007707"/>
    </source>
</evidence>
<keyword evidence="9 18" id="KW-0460">Magnesium</keyword>
<evidence type="ECO:0000259" key="20">
    <source>
        <dbReference type="Pfam" id="PF25087"/>
    </source>
</evidence>
<feature type="binding site" evidence="18">
    <location>
        <position position="390"/>
    </location>
    <ligand>
        <name>acetyl-CoA</name>
        <dbReference type="ChEBI" id="CHEBI:57288"/>
    </ligand>
</feature>
<comment type="pathway">
    <text evidence="18">Nucleotide-sugar biosynthesis; UDP-N-acetyl-alpha-D-glucosamine biosynthesis; N-acetyl-alpha-D-glucosamine 1-phosphate from alpha-D-glucosamine 6-phosphate (route II): step 2/2.</text>
</comment>
<evidence type="ECO:0000256" key="18">
    <source>
        <dbReference type="HAMAP-Rule" id="MF_01631"/>
    </source>
</evidence>
<keyword evidence="11 18" id="KW-0573">Peptidoglycan synthesis</keyword>
<evidence type="ECO:0000313" key="22">
    <source>
        <dbReference type="Proteomes" id="UP001589844"/>
    </source>
</evidence>
<dbReference type="Pfam" id="PF25087">
    <property type="entry name" value="GMPPB_C"/>
    <property type="match status" value="1"/>
</dbReference>
<feature type="region of interest" description="N-acetyltransferase" evidence="18">
    <location>
        <begin position="261"/>
        <end position="467"/>
    </location>
</feature>
<keyword evidence="12 18" id="KW-0511">Multifunctional enzyme</keyword>
<dbReference type="Gene3D" id="3.90.550.10">
    <property type="entry name" value="Spore Coat Polysaccharide Biosynthesis Protein SpsA, Chain A"/>
    <property type="match status" value="1"/>
</dbReference>
<keyword evidence="5 18" id="KW-0808">Transferase</keyword>
<dbReference type="InterPro" id="IPR056729">
    <property type="entry name" value="GMPPB_C"/>
</dbReference>
<dbReference type="Proteomes" id="UP001589844">
    <property type="component" value="Unassembled WGS sequence"/>
</dbReference>
<feature type="binding site" evidence="18">
    <location>
        <position position="20"/>
    </location>
    <ligand>
        <name>UDP-N-acetyl-alpha-D-glucosamine</name>
        <dbReference type="ChEBI" id="CHEBI:57705"/>
    </ligand>
</feature>
<keyword evidence="14 18" id="KW-0961">Cell wall biogenesis/degradation</keyword>
<dbReference type="HAMAP" id="MF_01631">
    <property type="entry name" value="GlmU"/>
    <property type="match status" value="1"/>
</dbReference>
<evidence type="ECO:0000256" key="15">
    <source>
        <dbReference type="ARBA" id="ARBA00048247"/>
    </source>
</evidence>
<organism evidence="21 22">
    <name type="scientific">Undibacterium danionis</name>
    <dbReference type="NCBI Taxonomy" id="1812100"/>
    <lineage>
        <taxon>Bacteria</taxon>
        <taxon>Pseudomonadati</taxon>
        <taxon>Pseudomonadota</taxon>
        <taxon>Betaproteobacteria</taxon>
        <taxon>Burkholderiales</taxon>
        <taxon>Oxalobacteraceae</taxon>
        <taxon>Undibacterium</taxon>
    </lineage>
</organism>
<evidence type="ECO:0000256" key="4">
    <source>
        <dbReference type="ARBA" id="ARBA00022490"/>
    </source>
</evidence>
<evidence type="ECO:0000313" key="21">
    <source>
        <dbReference type="EMBL" id="MFC0350358.1"/>
    </source>
</evidence>
<evidence type="ECO:0000256" key="10">
    <source>
        <dbReference type="ARBA" id="ARBA00022960"/>
    </source>
</evidence>
<keyword evidence="13 18" id="KW-0012">Acyltransferase</keyword>
<dbReference type="EC" id="2.7.7.23" evidence="18"/>
<evidence type="ECO:0000256" key="3">
    <source>
        <dbReference type="ARBA" id="ARBA00007947"/>
    </source>
</evidence>
<dbReference type="Gene3D" id="2.160.10.10">
    <property type="entry name" value="Hexapeptide repeat proteins"/>
    <property type="match status" value="1"/>
</dbReference>
<dbReference type="EMBL" id="JBHLXJ010000012">
    <property type="protein sequence ID" value="MFC0350358.1"/>
    <property type="molecule type" value="Genomic_DNA"/>
</dbReference>
<feature type="binding site" evidence="18">
    <location>
        <begin position="113"/>
        <end position="115"/>
    </location>
    <ligand>
        <name>UDP-N-acetyl-alpha-D-glucosamine</name>
        <dbReference type="ChEBI" id="CHEBI:57705"/>
    </ligand>
</feature>
<dbReference type="CDD" id="cd02540">
    <property type="entry name" value="GT2_GlmU_N_bac"/>
    <property type="match status" value="1"/>
</dbReference>
<feature type="binding site" evidence="18">
    <location>
        <begin position="6"/>
        <end position="9"/>
    </location>
    <ligand>
        <name>UDP-N-acetyl-alpha-D-glucosamine</name>
        <dbReference type="ChEBI" id="CHEBI:57705"/>
    </ligand>
</feature>
<dbReference type="InterPro" id="IPR050065">
    <property type="entry name" value="GlmU-like"/>
</dbReference>
<accession>A0ABV6IEV6</accession>
<sequence>MNVVILAAGMGKRMQSNLPKVLHPIAGKAMLQHVIETAREVCATTRKDASDMGAAKICVIYGHGGEQVPTAVAATVSEEGISFAKQEPQLGTGHAVAQAIPYLDDAVPTLILYGDVPLTRSASLQRLVAAAGSDQLAILTAHMADPTGLGRIIREDGKICRIVEQKDANAAERMVTEVNTGIMVAPTIALKKWLGQLSNQNAQGEYYLTDIVASAVADGVLVTSAQPDAIWETLGVNSKVQLAELERLHQKNIATSLLEQGVTLLDPARIDVRGNLVCGRDVTIDVGCVFEGQVELADGVKIGANCVIKNAKIGAGSVIKAFCYIEDAIVGEQGQIGPYARLRPGAELGEDVHIGNFVEVKNSQIAAHSKANHLAYIGDATIGSRVNIGAGTITCNYDGVNKFRTVIEDDAFIGSDSQLIAPVRVGKGATLGAGTTLSKDAPEGKLTVSRARQITVEGWQRPVKIKK</sequence>
<evidence type="ECO:0000256" key="8">
    <source>
        <dbReference type="ARBA" id="ARBA00022737"/>
    </source>
</evidence>
<comment type="function">
    <text evidence="17 18">Catalyzes the last two sequential reactions in the de novo biosynthetic pathway for UDP-N-acetylglucosamine (UDP-GlcNAc). The C-terminal domain catalyzes the transfer of acetyl group from acetyl coenzyme A to glucosamine-1-phosphate (GlcN-1-P) to produce N-acetylglucosamine-1-phosphate (GlcNAc-1-P), which is converted into UDP-GlcNAc by the transfer of uridine 5-monophosphate (from uridine 5-triphosphate), a reaction catalyzed by the N-terminal domain.</text>
</comment>
<keyword evidence="10 18" id="KW-0133">Cell shape</keyword>
<feature type="binding site" evidence="18">
    <location>
        <begin position="91"/>
        <end position="92"/>
    </location>
    <ligand>
        <name>UDP-N-acetyl-alpha-D-glucosamine</name>
        <dbReference type="ChEBI" id="CHEBI:57705"/>
    </ligand>
</feature>
<dbReference type="GO" id="GO:0003977">
    <property type="term" value="F:UDP-N-acetylglucosamine diphosphorylase activity"/>
    <property type="evidence" value="ECO:0007669"/>
    <property type="project" value="UniProtKB-EC"/>
</dbReference>
<reference evidence="21 22" key="1">
    <citation type="submission" date="2024-09" db="EMBL/GenBank/DDBJ databases">
        <authorList>
            <person name="Sun Q."/>
            <person name="Mori K."/>
        </authorList>
    </citation>
    <scope>NUCLEOTIDE SEQUENCE [LARGE SCALE GENOMIC DNA]</scope>
    <source>
        <strain evidence="21 22">CCM 8677</strain>
    </source>
</reference>
<feature type="binding site" evidence="18">
    <location>
        <position position="450"/>
    </location>
    <ligand>
        <name>acetyl-CoA</name>
        <dbReference type="ChEBI" id="CHEBI:57288"/>
    </ligand>
</feature>
<evidence type="ECO:0000256" key="14">
    <source>
        <dbReference type="ARBA" id="ARBA00023316"/>
    </source>
</evidence>
<evidence type="ECO:0000256" key="6">
    <source>
        <dbReference type="ARBA" id="ARBA00022695"/>
    </source>
</evidence>
<feature type="binding site" evidence="18">
    <location>
        <position position="237"/>
    </location>
    <ligand>
        <name>Mg(2+)</name>
        <dbReference type="ChEBI" id="CHEBI:18420"/>
    </ligand>
</feature>
<evidence type="ECO:0000256" key="13">
    <source>
        <dbReference type="ARBA" id="ARBA00023315"/>
    </source>
</evidence>
<comment type="cofactor">
    <cofactor evidence="18">
        <name>Mg(2+)</name>
        <dbReference type="ChEBI" id="CHEBI:18420"/>
    </cofactor>
    <text evidence="18">Binds 1 Mg(2+) ion per subunit.</text>
</comment>
<keyword evidence="6 18" id="KW-0548">Nucleotidyltransferase</keyword>
<evidence type="ECO:0000256" key="16">
    <source>
        <dbReference type="ARBA" id="ARBA00048493"/>
    </source>
</evidence>
<comment type="pathway">
    <text evidence="18">Bacterial outer membrane biogenesis; LPS lipid A biosynthesis.</text>
</comment>
<dbReference type="SUPFAM" id="SSF51161">
    <property type="entry name" value="Trimeric LpxA-like enzymes"/>
    <property type="match status" value="1"/>
</dbReference>
<evidence type="ECO:0000259" key="19">
    <source>
        <dbReference type="Pfam" id="PF12804"/>
    </source>
</evidence>
<evidence type="ECO:0000256" key="9">
    <source>
        <dbReference type="ARBA" id="ARBA00022842"/>
    </source>
</evidence>
<protein>
    <recommendedName>
        <fullName evidence="18">Bifunctional protein GlmU</fullName>
    </recommendedName>
    <domain>
        <recommendedName>
            <fullName evidence="18">UDP-N-acetylglucosamine pyrophosphorylase</fullName>
            <ecNumber evidence="18">2.7.7.23</ecNumber>
        </recommendedName>
        <alternativeName>
            <fullName evidence="18">N-acetylglucosamine-1-phosphate uridyltransferase</fullName>
        </alternativeName>
    </domain>
    <domain>
        <recommendedName>
            <fullName evidence="18">Glucosamine-1-phosphate N-acetyltransferase</fullName>
            <ecNumber evidence="18">2.3.1.157</ecNumber>
        </recommendedName>
    </domain>
</protein>
<feature type="binding site" evidence="18">
    <location>
        <position position="433"/>
    </location>
    <ligand>
        <name>acetyl-CoA</name>
        <dbReference type="ChEBI" id="CHEBI:57288"/>
    </ligand>
</feature>
<dbReference type="InterPro" id="IPR001451">
    <property type="entry name" value="Hexapep"/>
</dbReference>
<evidence type="ECO:0000256" key="7">
    <source>
        <dbReference type="ARBA" id="ARBA00022723"/>
    </source>
</evidence>
<feature type="binding site" evidence="18">
    <location>
        <position position="164"/>
    </location>
    <ligand>
        <name>UDP-N-acetyl-alpha-D-glucosamine</name>
        <dbReference type="ChEBI" id="CHEBI:57705"/>
    </ligand>
</feature>
<feature type="binding site" evidence="18">
    <location>
        <position position="237"/>
    </location>
    <ligand>
        <name>UDP-N-acetyl-alpha-D-glucosamine</name>
        <dbReference type="ChEBI" id="CHEBI:57705"/>
    </ligand>
</feature>
<comment type="caution">
    <text evidence="21">The sequence shown here is derived from an EMBL/GenBank/DDBJ whole genome shotgun (WGS) entry which is preliminary data.</text>
</comment>
<dbReference type="PANTHER" id="PTHR43584">
    <property type="entry name" value="NUCLEOTIDYL TRANSFERASE"/>
    <property type="match status" value="1"/>
</dbReference>
<feature type="binding site" evidence="18">
    <location>
        <position position="387"/>
    </location>
    <ligand>
        <name>UDP-N-acetyl-alpha-D-glucosamine</name>
        <dbReference type="ChEBI" id="CHEBI:57705"/>
    </ligand>
</feature>
<dbReference type="InterPro" id="IPR005882">
    <property type="entry name" value="Bifunctional_GlmU"/>
</dbReference>
<dbReference type="GO" id="GO:0019134">
    <property type="term" value="F:glucosamine-1-phosphate N-acetyltransferase activity"/>
    <property type="evidence" value="ECO:0007669"/>
    <property type="project" value="UniProtKB-EC"/>
</dbReference>
<keyword evidence="7 18" id="KW-0479">Metal-binding</keyword>
<comment type="catalytic activity">
    <reaction evidence="15 18">
        <text>alpha-D-glucosamine 1-phosphate + acetyl-CoA = N-acetyl-alpha-D-glucosamine 1-phosphate + CoA + H(+)</text>
        <dbReference type="Rhea" id="RHEA:13725"/>
        <dbReference type="ChEBI" id="CHEBI:15378"/>
        <dbReference type="ChEBI" id="CHEBI:57287"/>
        <dbReference type="ChEBI" id="CHEBI:57288"/>
        <dbReference type="ChEBI" id="CHEBI:57776"/>
        <dbReference type="ChEBI" id="CHEBI:58516"/>
        <dbReference type="EC" id="2.3.1.157"/>
    </reaction>
</comment>
<dbReference type="PANTHER" id="PTHR43584:SF3">
    <property type="entry name" value="BIFUNCTIONAL PROTEIN GLMU"/>
    <property type="match status" value="1"/>
</dbReference>
<keyword evidence="22" id="KW-1185">Reference proteome</keyword>
<feature type="binding site" evidence="18">
    <location>
        <begin position="396"/>
        <end position="397"/>
    </location>
    <ligand>
        <name>acetyl-CoA</name>
        <dbReference type="ChEBI" id="CHEBI:57288"/>
    </ligand>
</feature>
<feature type="domain" description="MobA-like NTP transferase" evidence="19">
    <location>
        <begin position="3"/>
        <end position="144"/>
    </location>
</feature>
<dbReference type="InterPro" id="IPR038009">
    <property type="entry name" value="GlmU_C_LbH"/>
</dbReference>
<evidence type="ECO:0000256" key="17">
    <source>
        <dbReference type="ARBA" id="ARBA00049628"/>
    </source>
</evidence>
<evidence type="ECO:0000256" key="1">
    <source>
        <dbReference type="ARBA" id="ARBA00004496"/>
    </source>
</evidence>
<dbReference type="InterPro" id="IPR029044">
    <property type="entry name" value="Nucleotide-diphossugar_trans"/>
</dbReference>
<comment type="catalytic activity">
    <reaction evidence="16 18">
        <text>N-acetyl-alpha-D-glucosamine 1-phosphate + UTP + H(+) = UDP-N-acetyl-alpha-D-glucosamine + diphosphate</text>
        <dbReference type="Rhea" id="RHEA:13509"/>
        <dbReference type="ChEBI" id="CHEBI:15378"/>
        <dbReference type="ChEBI" id="CHEBI:33019"/>
        <dbReference type="ChEBI" id="CHEBI:46398"/>
        <dbReference type="ChEBI" id="CHEBI:57705"/>
        <dbReference type="ChEBI" id="CHEBI:57776"/>
        <dbReference type="EC" id="2.7.7.23"/>
    </reaction>
</comment>
<dbReference type="CDD" id="cd03353">
    <property type="entry name" value="LbH_GlmU_C"/>
    <property type="match status" value="1"/>
</dbReference>
<comment type="pathway">
    <text evidence="18">Nucleotide-sugar biosynthesis; UDP-N-acetyl-alpha-D-glucosamine biosynthesis; UDP-N-acetyl-alpha-D-glucosamine from N-acetyl-alpha-D-glucosamine 1-phosphate: step 1/1.</text>
</comment>
<comment type="similarity">
    <text evidence="3 18">In the N-terminal section; belongs to the N-acetylglucosamine-1-phosphate uridyltransferase family.</text>
</comment>
<feature type="binding site" evidence="18">
    <location>
        <position position="86"/>
    </location>
    <ligand>
        <name>UDP-N-acetyl-alpha-D-glucosamine</name>
        <dbReference type="ChEBI" id="CHEBI:57705"/>
    </ligand>
</feature>
<feature type="binding site" evidence="18">
    <location>
        <position position="343"/>
    </location>
    <ligand>
        <name>UDP-N-acetyl-alpha-D-glucosamine</name>
        <dbReference type="ChEBI" id="CHEBI:57705"/>
    </ligand>
</feature>
<dbReference type="NCBIfam" id="TIGR01173">
    <property type="entry name" value="glmU"/>
    <property type="match status" value="1"/>
</dbReference>
<dbReference type="SUPFAM" id="SSF53448">
    <property type="entry name" value="Nucleotide-diphospho-sugar transferases"/>
    <property type="match status" value="1"/>
</dbReference>
<feature type="region of interest" description="Pyrophosphorylase" evidence="18">
    <location>
        <begin position="1"/>
        <end position="239"/>
    </location>
</feature>
<feature type="binding site" evidence="18">
    <location>
        <position position="115"/>
    </location>
    <ligand>
        <name>Mg(2+)</name>
        <dbReference type="ChEBI" id="CHEBI:18420"/>
    </ligand>
</feature>
<comment type="subunit">
    <text evidence="18">Homotrimer.</text>
</comment>
<feature type="active site" description="Proton acceptor" evidence="18">
    <location>
        <position position="373"/>
    </location>
</feature>